<name>A0ABN8YQJ2_RANTA</name>
<gene>
    <name evidence="1" type="ORF">MRATA1EN1_LOCUS12802</name>
</gene>
<evidence type="ECO:0000313" key="1">
    <source>
        <dbReference type="EMBL" id="CAI9163840.1"/>
    </source>
</evidence>
<reference evidence="1" key="1">
    <citation type="submission" date="2023-04" db="EMBL/GenBank/DDBJ databases">
        <authorList>
            <consortium name="ELIXIR-Norway"/>
        </authorList>
    </citation>
    <scope>NUCLEOTIDE SEQUENCE [LARGE SCALE GENOMIC DNA]</scope>
</reference>
<dbReference type="EMBL" id="OX459957">
    <property type="protein sequence ID" value="CAI9163840.1"/>
    <property type="molecule type" value="Genomic_DNA"/>
</dbReference>
<evidence type="ECO:0000313" key="2">
    <source>
        <dbReference type="Proteomes" id="UP001176941"/>
    </source>
</evidence>
<organism evidence="1 2">
    <name type="scientific">Rangifer tarandus platyrhynchus</name>
    <name type="common">Svalbard reindeer</name>
    <dbReference type="NCBI Taxonomy" id="3082113"/>
    <lineage>
        <taxon>Eukaryota</taxon>
        <taxon>Metazoa</taxon>
        <taxon>Chordata</taxon>
        <taxon>Craniata</taxon>
        <taxon>Vertebrata</taxon>
        <taxon>Euteleostomi</taxon>
        <taxon>Mammalia</taxon>
        <taxon>Eutheria</taxon>
        <taxon>Laurasiatheria</taxon>
        <taxon>Artiodactyla</taxon>
        <taxon>Ruminantia</taxon>
        <taxon>Pecora</taxon>
        <taxon>Cervidae</taxon>
        <taxon>Odocoileinae</taxon>
        <taxon>Rangifer</taxon>
    </lineage>
</organism>
<keyword evidence="2" id="KW-1185">Reference proteome</keyword>
<accession>A0ABN8YQJ2</accession>
<proteinExistence type="predicted"/>
<protein>
    <submittedName>
        <fullName evidence="1">Uncharacterized protein</fullName>
    </submittedName>
</protein>
<dbReference type="Proteomes" id="UP001176941">
    <property type="component" value="Chromosome 21"/>
</dbReference>
<sequence length="155" mass="16821">MRGALVGLMIGSEEEMRQSRGRKLPGATRSRTRTCLNSIPPWPVSRDVSDPPLVSHSGAWQGGRLAGGRCAQMASQGGTPFGCPEPGLCFCLPSSLEAPLSTSPVTSIPHQYYWYGRVEMKLKPFPFGEKACMPMCLNLASPLTQISPWTEVRKG</sequence>